<reference evidence="1" key="1">
    <citation type="submission" date="2023-10" db="EMBL/GenBank/DDBJ databases">
        <authorList>
            <person name="Rodriguez Cubillos JULIANA M."/>
            <person name="De Vega J."/>
        </authorList>
    </citation>
    <scope>NUCLEOTIDE SEQUENCE</scope>
</reference>
<evidence type="ECO:0000313" key="2">
    <source>
        <dbReference type="Proteomes" id="UP001177021"/>
    </source>
</evidence>
<gene>
    <name evidence="1" type="ORF">MILVUS5_LOCUS31215</name>
</gene>
<dbReference type="Proteomes" id="UP001177021">
    <property type="component" value="Unassembled WGS sequence"/>
</dbReference>
<name>A0ACB0LB00_TRIPR</name>
<protein>
    <submittedName>
        <fullName evidence="1">Uncharacterized protein</fullName>
    </submittedName>
</protein>
<organism evidence="1 2">
    <name type="scientific">Trifolium pratense</name>
    <name type="common">Red clover</name>
    <dbReference type="NCBI Taxonomy" id="57577"/>
    <lineage>
        <taxon>Eukaryota</taxon>
        <taxon>Viridiplantae</taxon>
        <taxon>Streptophyta</taxon>
        <taxon>Embryophyta</taxon>
        <taxon>Tracheophyta</taxon>
        <taxon>Spermatophyta</taxon>
        <taxon>Magnoliopsida</taxon>
        <taxon>eudicotyledons</taxon>
        <taxon>Gunneridae</taxon>
        <taxon>Pentapetalae</taxon>
        <taxon>rosids</taxon>
        <taxon>fabids</taxon>
        <taxon>Fabales</taxon>
        <taxon>Fabaceae</taxon>
        <taxon>Papilionoideae</taxon>
        <taxon>50 kb inversion clade</taxon>
        <taxon>NPAAA clade</taxon>
        <taxon>Hologalegina</taxon>
        <taxon>IRL clade</taxon>
        <taxon>Trifolieae</taxon>
        <taxon>Trifolium</taxon>
    </lineage>
</organism>
<comment type="caution">
    <text evidence="1">The sequence shown here is derived from an EMBL/GenBank/DDBJ whole genome shotgun (WGS) entry which is preliminary data.</text>
</comment>
<keyword evidence="2" id="KW-1185">Reference proteome</keyword>
<sequence length="110" mass="12733">MASSSSTVFIALQCFHCSTMQVKQKKKSSNKWNCAVCNQKQSVRKVFAQGYKAKDIRTFVQSFNRSRKSLDDDQQWLQAGTLNHEMEHVDGESEFPNELNNNKKTILSRW</sequence>
<proteinExistence type="predicted"/>
<accession>A0ACB0LB00</accession>
<dbReference type="EMBL" id="CASHSV030000513">
    <property type="protein sequence ID" value="CAJ2666411.1"/>
    <property type="molecule type" value="Genomic_DNA"/>
</dbReference>
<evidence type="ECO:0000313" key="1">
    <source>
        <dbReference type="EMBL" id="CAJ2666411.1"/>
    </source>
</evidence>